<gene>
    <name evidence="1" type="ORF">H4R21_003451</name>
</gene>
<evidence type="ECO:0000313" key="2">
    <source>
        <dbReference type="Proteomes" id="UP001140087"/>
    </source>
</evidence>
<comment type="caution">
    <text evidence="1">The sequence shown here is derived from an EMBL/GenBank/DDBJ whole genome shotgun (WGS) entry which is preliminary data.</text>
</comment>
<evidence type="ECO:0000313" key="1">
    <source>
        <dbReference type="EMBL" id="KAJ2799716.1"/>
    </source>
</evidence>
<name>A0ACC1L2G8_9FUNG</name>
<feature type="non-terminal residue" evidence="1">
    <location>
        <position position="1"/>
    </location>
</feature>
<proteinExistence type="predicted"/>
<protein>
    <submittedName>
        <fullName evidence="1">Uncharacterized protein</fullName>
    </submittedName>
</protein>
<reference evidence="1" key="1">
    <citation type="submission" date="2022-07" db="EMBL/GenBank/DDBJ databases">
        <title>Phylogenomic reconstructions and comparative analyses of Kickxellomycotina fungi.</title>
        <authorList>
            <person name="Reynolds N.K."/>
            <person name="Stajich J.E."/>
            <person name="Barry K."/>
            <person name="Grigoriev I.V."/>
            <person name="Crous P."/>
            <person name="Smith M.E."/>
        </authorList>
    </citation>
    <scope>NUCLEOTIDE SEQUENCE</scope>
    <source>
        <strain evidence="1">BCRC 34780</strain>
    </source>
</reference>
<sequence length="1216" mass="126565">SERVSLFDGNDSAQPRDPRAAGIFGRFGMAGSQPSSHSRSSSVTGASIQIPATAAPQPFVAAGGPHLDGLRRPASMAYAASGFGSPAPSDATDRHASSGAERSSLGGADGAQPVPARSPISPGAVAIDDYDDDDDNLSLSYRGVRGKGLGRRRGSLRSTFAAAEGLHINTNVGGVRIGTGSLSPSPHAGRYADPAPVATASPASTHASGAGSFRRAGSVLPAPPPASAAAAAEMKRNSSALGPEASPAAAARNRSLSYTPATRSPALQAAALDQPRAGSALRPQSDVLRAATIADEGSGAEEDTLFDCLLRTLDVATRIPGLDGVLADAAPMGRRNPNATAARVVDAVASTCDMGPVLPLVEYDRRLCEVAALRSKLQSTQTRLAMDVRARDTAKAQAGAQRPSGGGMFKGKHSHQALASEYSAACETVKQTETEVVALLTELRAAETVLHGHQLAVLLAAVRAVVMEAASVRSSARETTGAMEQEIAALASEAARAHAAHAADADAAAARTADATRALEERIRGLENRNHDTAARQAAWGIEAGGGESLADLSARLDAERLSGELAVVQEQKQDAELRAKVLEGKLDEALLRAREAQASLADSRRLAADLAHASSVRLEAAQAVADSRRQCVEAVSGGLRALTAPLRALSAVHGTCAVLRTANGSGGVATDTPPATPLPGTGSAEALEALLGSSTDDLGAEQAATILALVAATFDSCSALHTEAAAMHDRYTQQTKDLGTERRLREAQGLAIAQQRERLARADLLTESAGQRVAEATEALAATHAEERQQWAEERQRLLDNADRLMRDAGELKARLALGAVAVGSIERTADVAGSEKAGVGGMSAQLESSRADAAAARKQLRAIAEENDRLRCVERSLRVQLAGLDVLKARGPREASAAPLSPASTAVASAAFEPLSSAEPATTPAQAHRSRRLVRRWSCSALQHNARSGVVAEAAQPRRSSTEPGGGVAARRTDAQTMTRLADEGMDSMLAAYSEKLMAKEDALRSREEDLEAVRAAATEIELALAGAAAPPGRTGHHRASSLSARSPRSPPASMARGVPAFVRGLQPLVETAATELQRLRRLVSRLEGQAQAAAAELLEARQKHAQLSEYCDARASQDSAIQQDITHVLGQISQLRGRVVQLESEKAAFETEVAALRQRCRELESENADQVMQLIVERVGKRDWEKRRDAAAAAAAAESASAVDRAPATHPTE</sequence>
<dbReference type="EMBL" id="JANBUN010001094">
    <property type="protein sequence ID" value="KAJ2799716.1"/>
    <property type="molecule type" value="Genomic_DNA"/>
</dbReference>
<feature type="non-terminal residue" evidence="1">
    <location>
        <position position="1216"/>
    </location>
</feature>
<organism evidence="1 2">
    <name type="scientific">Coemansia helicoidea</name>
    <dbReference type="NCBI Taxonomy" id="1286919"/>
    <lineage>
        <taxon>Eukaryota</taxon>
        <taxon>Fungi</taxon>
        <taxon>Fungi incertae sedis</taxon>
        <taxon>Zoopagomycota</taxon>
        <taxon>Kickxellomycotina</taxon>
        <taxon>Kickxellomycetes</taxon>
        <taxon>Kickxellales</taxon>
        <taxon>Kickxellaceae</taxon>
        <taxon>Coemansia</taxon>
    </lineage>
</organism>
<keyword evidence="2" id="KW-1185">Reference proteome</keyword>
<dbReference type="Proteomes" id="UP001140087">
    <property type="component" value="Unassembled WGS sequence"/>
</dbReference>
<accession>A0ACC1L2G8</accession>